<dbReference type="Gene3D" id="1.20.1250.20">
    <property type="entry name" value="MFS general substrate transporter like domains"/>
    <property type="match status" value="1"/>
</dbReference>
<dbReference type="Pfam" id="PF07690">
    <property type="entry name" value="MFS_1"/>
    <property type="match status" value="1"/>
</dbReference>
<feature type="non-terminal residue" evidence="9">
    <location>
        <position position="542"/>
    </location>
</feature>
<dbReference type="CDD" id="cd17502">
    <property type="entry name" value="MFS_Azr1_MDR_like"/>
    <property type="match status" value="1"/>
</dbReference>
<dbReference type="AlphaFoldDB" id="A0AAD5SM51"/>
<dbReference type="GO" id="GO:0005886">
    <property type="term" value="C:plasma membrane"/>
    <property type="evidence" value="ECO:0007669"/>
    <property type="project" value="TreeGrafter"/>
</dbReference>
<name>A0AAD5SM51_9FUNG</name>
<proteinExistence type="inferred from homology"/>
<feature type="transmembrane region" description="Helical" evidence="7">
    <location>
        <begin position="265"/>
        <end position="282"/>
    </location>
</feature>
<feature type="transmembrane region" description="Helical" evidence="7">
    <location>
        <begin position="108"/>
        <end position="127"/>
    </location>
</feature>
<protein>
    <recommendedName>
        <fullName evidence="8">Major facilitator superfamily (MFS) profile domain-containing protein</fullName>
    </recommendedName>
</protein>
<feature type="transmembrane region" description="Helical" evidence="7">
    <location>
        <begin position="343"/>
        <end position="361"/>
    </location>
</feature>
<keyword evidence="4 7" id="KW-0812">Transmembrane</keyword>
<dbReference type="PANTHER" id="PTHR23501:SF191">
    <property type="entry name" value="VACUOLAR BASIC AMINO ACID TRANSPORTER 4"/>
    <property type="match status" value="1"/>
</dbReference>
<dbReference type="Gene3D" id="1.20.1720.10">
    <property type="entry name" value="Multidrug resistance protein D"/>
    <property type="match status" value="1"/>
</dbReference>
<dbReference type="GO" id="GO:0022857">
    <property type="term" value="F:transmembrane transporter activity"/>
    <property type="evidence" value="ECO:0007669"/>
    <property type="project" value="InterPro"/>
</dbReference>
<evidence type="ECO:0000256" key="2">
    <source>
        <dbReference type="ARBA" id="ARBA00008335"/>
    </source>
</evidence>
<dbReference type="SUPFAM" id="SSF103473">
    <property type="entry name" value="MFS general substrate transporter"/>
    <property type="match status" value="1"/>
</dbReference>
<evidence type="ECO:0000313" key="10">
    <source>
        <dbReference type="Proteomes" id="UP001211907"/>
    </source>
</evidence>
<evidence type="ECO:0000256" key="4">
    <source>
        <dbReference type="ARBA" id="ARBA00022692"/>
    </source>
</evidence>
<keyword evidence="3" id="KW-0813">Transport</keyword>
<feature type="transmembrane region" description="Helical" evidence="7">
    <location>
        <begin position="77"/>
        <end position="96"/>
    </location>
</feature>
<evidence type="ECO:0000259" key="8">
    <source>
        <dbReference type="PROSITE" id="PS50850"/>
    </source>
</evidence>
<accession>A0AAD5SM51</accession>
<organism evidence="9 10">
    <name type="scientific">Physocladia obscura</name>
    <dbReference type="NCBI Taxonomy" id="109957"/>
    <lineage>
        <taxon>Eukaryota</taxon>
        <taxon>Fungi</taxon>
        <taxon>Fungi incertae sedis</taxon>
        <taxon>Chytridiomycota</taxon>
        <taxon>Chytridiomycota incertae sedis</taxon>
        <taxon>Chytridiomycetes</taxon>
        <taxon>Chytridiales</taxon>
        <taxon>Chytriomycetaceae</taxon>
        <taxon>Physocladia</taxon>
    </lineage>
</organism>
<dbReference type="InterPro" id="IPR036259">
    <property type="entry name" value="MFS_trans_sf"/>
</dbReference>
<keyword evidence="6 7" id="KW-0472">Membrane</keyword>
<keyword evidence="5 7" id="KW-1133">Transmembrane helix</keyword>
<feature type="transmembrane region" description="Helical" evidence="7">
    <location>
        <begin position="133"/>
        <end position="154"/>
    </location>
</feature>
<dbReference type="InterPro" id="IPR011701">
    <property type="entry name" value="MFS"/>
</dbReference>
<comment type="similarity">
    <text evidence="2">Belongs to the major facilitator superfamily.</text>
</comment>
<comment type="subcellular location">
    <subcellularLocation>
        <location evidence="1">Endomembrane system</location>
        <topology evidence="1">Multi-pass membrane protein</topology>
    </subcellularLocation>
</comment>
<feature type="transmembrane region" description="Helical" evidence="7">
    <location>
        <begin position="166"/>
        <end position="187"/>
    </location>
</feature>
<evidence type="ECO:0000256" key="1">
    <source>
        <dbReference type="ARBA" id="ARBA00004127"/>
    </source>
</evidence>
<dbReference type="EMBL" id="JADGJH010004626">
    <property type="protein sequence ID" value="KAJ3085134.1"/>
    <property type="molecule type" value="Genomic_DNA"/>
</dbReference>
<feature type="transmembrane region" description="Helical" evidence="7">
    <location>
        <begin position="193"/>
        <end position="216"/>
    </location>
</feature>
<dbReference type="InterPro" id="IPR020846">
    <property type="entry name" value="MFS_dom"/>
</dbReference>
<evidence type="ECO:0000256" key="3">
    <source>
        <dbReference type="ARBA" id="ARBA00022448"/>
    </source>
</evidence>
<gene>
    <name evidence="9" type="ORF">HK100_009153</name>
</gene>
<feature type="transmembrane region" description="Helical" evidence="7">
    <location>
        <begin position="302"/>
        <end position="323"/>
    </location>
</feature>
<sequence length="542" mass="57943">MPEEQSNVETFEVSRDADREPPAVDTKFSVVKVPLGKTEFALVYLGLLLSIMLGALDQTIVATALKSIVSEFGHQELIPWIGSAYLFTASPFGTLYGKFSDIFGRKPVFMFAIAMFEIGSLICGVASSMEMLIIGRAIAGVGGGGIFSSVLIILSDIVSIQDRGKFNGPIGAVFGIASIIAPLIGGVFSDRVTWRWCFFINLPLGAITIVVVAVFLKFPPVEGSIREKVRRIDGLGALLLLAAVICLVTPLQLGGTIWNWNSGEVIGMFIASIALFAIFAFVESKVAKEPLVPPEIFSSASVTAFLLIAILFGAAFFSISYYISLFFQVVFAESATDAGLKLLPLIFGFVVLNIINGILISRLGHYKNFLFIGPVIMIIGISLISGFTIWTTTAEQIVYLLIIGAGTGFISQTRVIGIQSSAPRSLISVATALLQTSNSLGASIGVAITGTLLNNFTAKNTENAASLQYFINQFLAKGLPATTTNLLPLLELLQNAASDYPKNDTATALVYNQTLSNATMELINGFNGAYKTAMLVALIYPT</sequence>
<feature type="transmembrane region" description="Helical" evidence="7">
    <location>
        <begin position="237"/>
        <end position="259"/>
    </location>
</feature>
<feature type="transmembrane region" description="Helical" evidence="7">
    <location>
        <begin position="42"/>
        <end position="65"/>
    </location>
</feature>
<dbReference type="PANTHER" id="PTHR23501">
    <property type="entry name" value="MAJOR FACILITATOR SUPERFAMILY"/>
    <property type="match status" value="1"/>
</dbReference>
<dbReference type="FunFam" id="1.20.1720.10:FF:000013">
    <property type="entry name" value="Related to multidrug resistance proteins"/>
    <property type="match status" value="1"/>
</dbReference>
<keyword evidence="10" id="KW-1185">Reference proteome</keyword>
<feature type="domain" description="Major facilitator superfamily (MFS) profile" evidence="8">
    <location>
        <begin position="43"/>
        <end position="496"/>
    </location>
</feature>
<comment type="caution">
    <text evidence="9">The sequence shown here is derived from an EMBL/GenBank/DDBJ whole genome shotgun (WGS) entry which is preliminary data.</text>
</comment>
<evidence type="ECO:0000256" key="7">
    <source>
        <dbReference type="SAM" id="Phobius"/>
    </source>
</evidence>
<evidence type="ECO:0000313" key="9">
    <source>
        <dbReference type="EMBL" id="KAJ3085134.1"/>
    </source>
</evidence>
<dbReference type="Proteomes" id="UP001211907">
    <property type="component" value="Unassembled WGS sequence"/>
</dbReference>
<feature type="transmembrane region" description="Helical" evidence="7">
    <location>
        <begin position="368"/>
        <end position="390"/>
    </location>
</feature>
<evidence type="ECO:0000256" key="6">
    <source>
        <dbReference type="ARBA" id="ARBA00023136"/>
    </source>
</evidence>
<dbReference type="PROSITE" id="PS50850">
    <property type="entry name" value="MFS"/>
    <property type="match status" value="1"/>
</dbReference>
<dbReference type="GO" id="GO:0012505">
    <property type="term" value="C:endomembrane system"/>
    <property type="evidence" value="ECO:0007669"/>
    <property type="project" value="UniProtKB-SubCell"/>
</dbReference>
<reference evidence="9" key="1">
    <citation type="submission" date="2020-05" db="EMBL/GenBank/DDBJ databases">
        <title>Phylogenomic resolution of chytrid fungi.</title>
        <authorList>
            <person name="Stajich J.E."/>
            <person name="Amses K."/>
            <person name="Simmons R."/>
            <person name="Seto K."/>
            <person name="Myers J."/>
            <person name="Bonds A."/>
            <person name="Quandt C.A."/>
            <person name="Barry K."/>
            <person name="Liu P."/>
            <person name="Grigoriev I."/>
            <person name="Longcore J.E."/>
            <person name="James T.Y."/>
        </authorList>
    </citation>
    <scope>NUCLEOTIDE SEQUENCE</scope>
    <source>
        <strain evidence="9">JEL0513</strain>
    </source>
</reference>
<evidence type="ECO:0000256" key="5">
    <source>
        <dbReference type="ARBA" id="ARBA00022989"/>
    </source>
</evidence>
<feature type="transmembrane region" description="Helical" evidence="7">
    <location>
        <begin position="396"/>
        <end position="416"/>
    </location>
</feature>